<proteinExistence type="predicted"/>
<organism evidence="1">
    <name type="scientific">Xenorhabdus szentirmaii</name>
    <dbReference type="NCBI Taxonomy" id="290112"/>
    <lineage>
        <taxon>Bacteria</taxon>
        <taxon>Pseudomonadati</taxon>
        <taxon>Pseudomonadota</taxon>
        <taxon>Gammaproteobacteria</taxon>
        <taxon>Enterobacterales</taxon>
        <taxon>Morganellaceae</taxon>
        <taxon>Xenorhabdus</taxon>
    </lineage>
</organism>
<reference evidence="1" key="1">
    <citation type="submission" date="2020-09" db="EMBL/GenBank/DDBJ databases">
        <authorList>
            <person name="Palma L."/>
            <person name="Caballero P."/>
            <person name="Berry C."/>
            <person name="Del Valle E."/>
        </authorList>
    </citation>
    <scope>NUCLEOTIDE SEQUENCE</scope>
    <source>
        <strain evidence="1">M</strain>
    </source>
</reference>
<accession>A0AAW3YSE1</accession>
<dbReference type="RefSeq" id="WP_323852421.1">
    <property type="nucleotide sequence ID" value="NZ_JACXBD010000059.1"/>
</dbReference>
<dbReference type="SUPFAM" id="SSF53271">
    <property type="entry name" value="PRTase-like"/>
    <property type="match status" value="1"/>
</dbReference>
<name>A0AAW3YSE1_9GAMM</name>
<dbReference type="EMBL" id="JACXBF010000193">
    <property type="protein sequence ID" value="MBD2800516.1"/>
    <property type="molecule type" value="Genomic_DNA"/>
</dbReference>
<protein>
    <recommendedName>
        <fullName evidence="2">Phosphoribosyltransferase domain-containing protein</fullName>
    </recommendedName>
</protein>
<evidence type="ECO:0000313" key="1">
    <source>
        <dbReference type="EMBL" id="MBD2800516.1"/>
    </source>
</evidence>
<gene>
    <name evidence="1" type="ORF">ID854_08605</name>
</gene>
<dbReference type="AlphaFoldDB" id="A0AAW3YSE1"/>
<dbReference type="Gene3D" id="3.40.50.2020">
    <property type="match status" value="1"/>
</dbReference>
<dbReference type="InterPro" id="IPR029057">
    <property type="entry name" value="PRTase-like"/>
</dbReference>
<sequence length="405" mass="44595">MAEFFSPILDLRSVGLLGELRGAPDTTYLVGSVMALPGLLSKGPVFIGSRGVAYYESKTCDELLSAVQSYAKYITNLQCTEKLCATPSKYILADHSLVKLLRIIDTLLNEPSVANEDVLPFIDAVKVYAKIVTSILTGNTFNVSFDFLHNLKLPASIRKQIPRTYIEGDNHLLTLAAAQIDPCPNSLVIGIMLGGAAAAAVTAEVWNSELNLVKISRYDDALCNSNHIWGRNISSQTMSSKTSITIIDDNCGTGDTLRQATDLIMARTGVRPTARAVEFHWEKQVRTQVYGYSDRVFDPENSYVLTPWCFRHHKLLDKLVDQLLADGRCSSISTADWVAYSHGVLSILHDTSTNQAWSRKLLSFLSHLAPQKSLDSETPTDAFQTIVHQCPECSPNCSHSKPHFG</sequence>
<evidence type="ECO:0008006" key="2">
    <source>
        <dbReference type="Google" id="ProtNLM"/>
    </source>
</evidence>
<dbReference type="Proteomes" id="UP001193920">
    <property type="component" value="Unassembled WGS sequence"/>
</dbReference>
<comment type="caution">
    <text evidence="1">The sequence shown here is derived from an EMBL/GenBank/DDBJ whole genome shotgun (WGS) entry which is preliminary data.</text>
</comment>
<reference evidence="1" key="2">
    <citation type="journal article" date="2024" name="Toxins">
        <title>Genome Sequence Analysis of Native Xenorhabdus Strains Isolated from Entomopathogenic Nematodes in Argentina.</title>
        <authorList>
            <person name="Palma L."/>
            <person name="Frizzo L."/>
            <person name="Kaiser S."/>
            <person name="Berry C."/>
            <person name="Caballero P."/>
            <person name="Bode H.B."/>
            <person name="Del Valle E.E."/>
        </authorList>
    </citation>
    <scope>NUCLEOTIDE SEQUENCE</scope>
    <source>
        <strain evidence="1">M</strain>
    </source>
</reference>